<evidence type="ECO:0000256" key="5">
    <source>
        <dbReference type="ARBA" id="ARBA00023163"/>
    </source>
</evidence>
<dbReference type="Pfam" id="PF08281">
    <property type="entry name" value="Sigma70_r4_2"/>
    <property type="match status" value="1"/>
</dbReference>
<evidence type="ECO:0000259" key="7">
    <source>
        <dbReference type="Pfam" id="PF04542"/>
    </source>
</evidence>
<dbReference type="InterPro" id="IPR013249">
    <property type="entry name" value="RNA_pol_sigma70_r4_t2"/>
</dbReference>
<dbReference type="AlphaFoldDB" id="A0A6N8J6L0"/>
<dbReference type="SUPFAM" id="SSF88659">
    <property type="entry name" value="Sigma3 and sigma4 domains of RNA polymerase sigma factors"/>
    <property type="match status" value="1"/>
</dbReference>
<dbReference type="OrthoDB" id="659569at2"/>
<dbReference type="PANTHER" id="PTHR43133">
    <property type="entry name" value="RNA POLYMERASE ECF-TYPE SIGMA FACTO"/>
    <property type="match status" value="1"/>
</dbReference>
<evidence type="ECO:0000256" key="1">
    <source>
        <dbReference type="ARBA" id="ARBA00010641"/>
    </source>
</evidence>
<feature type="transmembrane region" description="Helical" evidence="6">
    <location>
        <begin position="177"/>
        <end position="196"/>
    </location>
</feature>
<keyword evidence="4" id="KW-0238">DNA-binding</keyword>
<dbReference type="GO" id="GO:0016987">
    <property type="term" value="F:sigma factor activity"/>
    <property type="evidence" value="ECO:0007669"/>
    <property type="project" value="UniProtKB-KW"/>
</dbReference>
<evidence type="ECO:0000259" key="8">
    <source>
        <dbReference type="Pfam" id="PF08281"/>
    </source>
</evidence>
<dbReference type="GO" id="GO:0006352">
    <property type="term" value="P:DNA-templated transcription initiation"/>
    <property type="evidence" value="ECO:0007669"/>
    <property type="project" value="InterPro"/>
</dbReference>
<evidence type="ECO:0000313" key="10">
    <source>
        <dbReference type="Proteomes" id="UP000468388"/>
    </source>
</evidence>
<keyword evidence="10" id="KW-1185">Reference proteome</keyword>
<dbReference type="InterPro" id="IPR014284">
    <property type="entry name" value="RNA_pol_sigma-70_dom"/>
</dbReference>
<dbReference type="SUPFAM" id="SSF88946">
    <property type="entry name" value="Sigma2 domain of RNA polymerase sigma factors"/>
    <property type="match status" value="1"/>
</dbReference>
<evidence type="ECO:0000256" key="6">
    <source>
        <dbReference type="SAM" id="Phobius"/>
    </source>
</evidence>
<dbReference type="InterPro" id="IPR007627">
    <property type="entry name" value="RNA_pol_sigma70_r2"/>
</dbReference>
<evidence type="ECO:0000256" key="3">
    <source>
        <dbReference type="ARBA" id="ARBA00023082"/>
    </source>
</evidence>
<gene>
    <name evidence="9" type="ORF">GO495_06620</name>
</gene>
<evidence type="ECO:0000256" key="4">
    <source>
        <dbReference type="ARBA" id="ARBA00023125"/>
    </source>
</evidence>
<keyword evidence="6" id="KW-1133">Transmembrane helix</keyword>
<proteinExistence type="inferred from homology"/>
<dbReference type="Proteomes" id="UP000468388">
    <property type="component" value="Unassembled WGS sequence"/>
</dbReference>
<dbReference type="InterPro" id="IPR013324">
    <property type="entry name" value="RNA_pol_sigma_r3/r4-like"/>
</dbReference>
<keyword evidence="5" id="KW-0804">Transcription</keyword>
<evidence type="ECO:0000256" key="2">
    <source>
        <dbReference type="ARBA" id="ARBA00023015"/>
    </source>
</evidence>
<feature type="domain" description="RNA polymerase sigma factor 70 region 4 type 2" evidence="8">
    <location>
        <begin position="127"/>
        <end position="175"/>
    </location>
</feature>
<keyword evidence="6" id="KW-0812">Transmembrane</keyword>
<reference evidence="9 10" key="1">
    <citation type="submission" date="2019-12" db="EMBL/GenBank/DDBJ databases">
        <title>The draft genomic sequence of strain Chitinophaga oryziterrae JCM 16595.</title>
        <authorList>
            <person name="Zhang X."/>
        </authorList>
    </citation>
    <scope>NUCLEOTIDE SEQUENCE [LARGE SCALE GENOMIC DNA]</scope>
    <source>
        <strain evidence="9 10">JCM 16595</strain>
    </source>
</reference>
<feature type="domain" description="RNA polymerase sigma-70 region 2" evidence="7">
    <location>
        <begin position="30"/>
        <end position="94"/>
    </location>
</feature>
<keyword evidence="2" id="KW-0805">Transcription regulation</keyword>
<dbReference type="NCBIfam" id="TIGR02937">
    <property type="entry name" value="sigma70-ECF"/>
    <property type="match status" value="1"/>
</dbReference>
<organism evidence="9 10">
    <name type="scientific">Chitinophaga oryziterrae</name>
    <dbReference type="NCBI Taxonomy" id="1031224"/>
    <lineage>
        <taxon>Bacteria</taxon>
        <taxon>Pseudomonadati</taxon>
        <taxon>Bacteroidota</taxon>
        <taxon>Chitinophagia</taxon>
        <taxon>Chitinophagales</taxon>
        <taxon>Chitinophagaceae</taxon>
        <taxon>Chitinophaga</taxon>
    </lineage>
</organism>
<dbReference type="InterPro" id="IPR036388">
    <property type="entry name" value="WH-like_DNA-bd_sf"/>
</dbReference>
<sequence>MRKSEYDFYTDEQLTELLCQEDTHAFESVYKRYFPMIYNFSRKMLQNDSQAEDATQQIFVNLLEKMGKVQITSIKSYLFQSIRNVIIDLARNRKIKINYIAAFKEIYNKGEYSTETQVIENDLVRHIEKEIDNLPPKMRAIFEMSRKQYLSNKEIAEAEGISEQSVKNALYRAAMRIRSRLSSVLFLNLMWAILWINKNR</sequence>
<dbReference type="InterPro" id="IPR013325">
    <property type="entry name" value="RNA_pol_sigma_r2"/>
</dbReference>
<dbReference type="RefSeq" id="WP_157298874.1">
    <property type="nucleotide sequence ID" value="NZ_BAAAZB010000005.1"/>
</dbReference>
<dbReference type="Gene3D" id="1.10.1740.10">
    <property type="match status" value="1"/>
</dbReference>
<dbReference type="PANTHER" id="PTHR43133:SF8">
    <property type="entry name" value="RNA POLYMERASE SIGMA FACTOR HI_1459-RELATED"/>
    <property type="match status" value="1"/>
</dbReference>
<dbReference type="EMBL" id="WRXO01000001">
    <property type="protein sequence ID" value="MVT40248.1"/>
    <property type="molecule type" value="Genomic_DNA"/>
</dbReference>
<keyword evidence="3" id="KW-0731">Sigma factor</keyword>
<name>A0A6N8J6L0_9BACT</name>
<accession>A0A6N8J6L0</accession>
<dbReference type="Pfam" id="PF04542">
    <property type="entry name" value="Sigma70_r2"/>
    <property type="match status" value="1"/>
</dbReference>
<comment type="caution">
    <text evidence="9">The sequence shown here is derived from an EMBL/GenBank/DDBJ whole genome shotgun (WGS) entry which is preliminary data.</text>
</comment>
<comment type="similarity">
    <text evidence="1">Belongs to the sigma-70 factor family. ECF subfamily.</text>
</comment>
<dbReference type="GO" id="GO:0003677">
    <property type="term" value="F:DNA binding"/>
    <property type="evidence" value="ECO:0007669"/>
    <property type="project" value="UniProtKB-KW"/>
</dbReference>
<dbReference type="InterPro" id="IPR039425">
    <property type="entry name" value="RNA_pol_sigma-70-like"/>
</dbReference>
<evidence type="ECO:0000313" key="9">
    <source>
        <dbReference type="EMBL" id="MVT40248.1"/>
    </source>
</evidence>
<keyword evidence="6" id="KW-0472">Membrane</keyword>
<protein>
    <submittedName>
        <fullName evidence="9">Sigma-70 family RNA polymerase sigma factor</fullName>
    </submittedName>
</protein>
<dbReference type="Gene3D" id="1.10.10.10">
    <property type="entry name" value="Winged helix-like DNA-binding domain superfamily/Winged helix DNA-binding domain"/>
    <property type="match status" value="1"/>
</dbReference>